<dbReference type="InterPro" id="IPR009057">
    <property type="entry name" value="Homeodomain-like_sf"/>
</dbReference>
<dbReference type="InterPro" id="IPR000281">
    <property type="entry name" value="HTH_RpiR"/>
</dbReference>
<reference evidence="2" key="1">
    <citation type="submission" date="2022-07" db="EMBL/GenBank/DDBJ databases">
        <title>Faecal culturing of patients with breast cancer.</title>
        <authorList>
            <person name="Teng N.M.Y."/>
            <person name="Kiu R."/>
            <person name="Evans R."/>
            <person name="Baker D.J."/>
            <person name="Zenner C."/>
            <person name="Robinson S.D."/>
            <person name="Hall L.J."/>
        </authorList>
    </citation>
    <scope>NUCLEOTIDE SEQUENCE</scope>
    <source>
        <strain evidence="2">LH1062</strain>
    </source>
</reference>
<dbReference type="InterPro" id="IPR047640">
    <property type="entry name" value="RpiR-like"/>
</dbReference>
<organism evidence="2 3">
    <name type="scientific">Allocoprobacillus halotolerans</name>
    <dbReference type="NCBI Taxonomy" id="2944914"/>
    <lineage>
        <taxon>Bacteria</taxon>
        <taxon>Bacillati</taxon>
        <taxon>Bacillota</taxon>
        <taxon>Erysipelotrichia</taxon>
        <taxon>Erysipelotrichales</taxon>
        <taxon>Erysipelotrichaceae</taxon>
        <taxon>Allocoprobacillus</taxon>
    </lineage>
</organism>
<dbReference type="EMBL" id="CP101620">
    <property type="protein sequence ID" value="UTY38259.1"/>
    <property type="molecule type" value="Genomic_DNA"/>
</dbReference>
<accession>A0ABY5HYZ4</accession>
<dbReference type="Gene3D" id="1.10.10.10">
    <property type="entry name" value="Winged helix-like DNA-binding domain superfamily/Winged helix DNA-binding domain"/>
    <property type="match status" value="1"/>
</dbReference>
<gene>
    <name evidence="2" type="ORF">NMU03_11285</name>
</gene>
<dbReference type="RefSeq" id="WP_290138485.1">
    <property type="nucleotide sequence ID" value="NZ_CP101620.1"/>
</dbReference>
<evidence type="ECO:0000313" key="2">
    <source>
        <dbReference type="EMBL" id="UTY38259.1"/>
    </source>
</evidence>
<keyword evidence="3" id="KW-1185">Reference proteome</keyword>
<dbReference type="PANTHER" id="PTHR30514">
    <property type="entry name" value="GLUCOKINASE"/>
    <property type="match status" value="1"/>
</dbReference>
<dbReference type="InterPro" id="IPR036388">
    <property type="entry name" value="WH-like_DNA-bd_sf"/>
</dbReference>
<dbReference type="PANTHER" id="PTHR30514:SF1">
    <property type="entry name" value="HTH-TYPE TRANSCRIPTIONAL REGULATOR HEXR-RELATED"/>
    <property type="match status" value="1"/>
</dbReference>
<dbReference type="Proteomes" id="UP001060112">
    <property type="component" value="Chromosome"/>
</dbReference>
<protein>
    <recommendedName>
        <fullName evidence="1">HTH rpiR-type domain-containing protein</fullName>
    </recommendedName>
</protein>
<evidence type="ECO:0000313" key="3">
    <source>
        <dbReference type="Proteomes" id="UP001060112"/>
    </source>
</evidence>
<name>A0ABY5HYZ4_9FIRM</name>
<proteinExistence type="predicted"/>
<dbReference type="Pfam" id="PF01418">
    <property type="entry name" value="HTH_6"/>
    <property type="match status" value="1"/>
</dbReference>
<sequence length="105" mass="12471">MNLVVMSLLDWMAHPQISSVDKIIVKYILENDEKVQDMTIVDMADTLHVSCSQISRFVRHIGFSSFSTFKESLSYHGNPQRHSMVQRRVEQRFFQQYLHEDIDYF</sequence>
<dbReference type="SUPFAM" id="SSF46689">
    <property type="entry name" value="Homeodomain-like"/>
    <property type="match status" value="1"/>
</dbReference>
<evidence type="ECO:0000259" key="1">
    <source>
        <dbReference type="PROSITE" id="PS51071"/>
    </source>
</evidence>
<feature type="domain" description="HTH rpiR-type" evidence="1">
    <location>
        <begin position="4"/>
        <end position="80"/>
    </location>
</feature>
<dbReference type="PROSITE" id="PS51071">
    <property type="entry name" value="HTH_RPIR"/>
    <property type="match status" value="1"/>
</dbReference>